<evidence type="ECO:0000256" key="1">
    <source>
        <dbReference type="SAM" id="MobiDB-lite"/>
    </source>
</evidence>
<name>A0A438HND8_VITVI</name>
<dbReference type="AlphaFoldDB" id="A0A438HND8"/>
<accession>A0A438HND8</accession>
<comment type="caution">
    <text evidence="2">The sequence shown here is derived from an EMBL/GenBank/DDBJ whole genome shotgun (WGS) entry which is preliminary data.</text>
</comment>
<sequence length="38" mass="4555">MLTECRKRKEHVRQHLHRSDKLPKSRCSGKKFIVAIHT</sequence>
<dbReference type="Proteomes" id="UP000288805">
    <property type="component" value="Unassembled WGS sequence"/>
</dbReference>
<evidence type="ECO:0000313" key="2">
    <source>
        <dbReference type="EMBL" id="RVW85966.1"/>
    </source>
</evidence>
<protein>
    <submittedName>
        <fullName evidence="2">Uncharacterized protein</fullName>
    </submittedName>
</protein>
<evidence type="ECO:0000313" key="3">
    <source>
        <dbReference type="Proteomes" id="UP000288805"/>
    </source>
</evidence>
<dbReference type="EMBL" id="QGNW01000198">
    <property type="protein sequence ID" value="RVW85966.1"/>
    <property type="molecule type" value="Genomic_DNA"/>
</dbReference>
<feature type="region of interest" description="Disordered" evidence="1">
    <location>
        <begin position="1"/>
        <end position="24"/>
    </location>
</feature>
<proteinExistence type="predicted"/>
<reference evidence="2 3" key="1">
    <citation type="journal article" date="2018" name="PLoS Genet.">
        <title>Population sequencing reveals clonal diversity and ancestral inbreeding in the grapevine cultivar Chardonnay.</title>
        <authorList>
            <person name="Roach M.J."/>
            <person name="Johnson D.L."/>
            <person name="Bohlmann J."/>
            <person name="van Vuuren H.J."/>
            <person name="Jones S.J."/>
            <person name="Pretorius I.S."/>
            <person name="Schmidt S.A."/>
            <person name="Borneman A.R."/>
        </authorList>
    </citation>
    <scope>NUCLEOTIDE SEQUENCE [LARGE SCALE GENOMIC DNA]</scope>
    <source>
        <strain evidence="3">cv. Chardonnay</strain>
        <tissue evidence="2">Leaf</tissue>
    </source>
</reference>
<organism evidence="2 3">
    <name type="scientific">Vitis vinifera</name>
    <name type="common">Grape</name>
    <dbReference type="NCBI Taxonomy" id="29760"/>
    <lineage>
        <taxon>Eukaryota</taxon>
        <taxon>Viridiplantae</taxon>
        <taxon>Streptophyta</taxon>
        <taxon>Embryophyta</taxon>
        <taxon>Tracheophyta</taxon>
        <taxon>Spermatophyta</taxon>
        <taxon>Magnoliopsida</taxon>
        <taxon>eudicotyledons</taxon>
        <taxon>Gunneridae</taxon>
        <taxon>Pentapetalae</taxon>
        <taxon>rosids</taxon>
        <taxon>Vitales</taxon>
        <taxon>Vitaceae</taxon>
        <taxon>Viteae</taxon>
        <taxon>Vitis</taxon>
    </lineage>
</organism>
<gene>
    <name evidence="2" type="ORF">CK203_041474</name>
</gene>